<dbReference type="Proteomes" id="UP000193431">
    <property type="component" value="Chromosome"/>
</dbReference>
<comment type="similarity">
    <text evidence="2">Belongs to the OmpP1/FadL family.</text>
</comment>
<dbReference type="PANTHER" id="PTHR35093">
    <property type="entry name" value="OUTER MEMBRANE PROTEIN NMB0088-RELATED"/>
    <property type="match status" value="1"/>
</dbReference>
<evidence type="ECO:0000256" key="7">
    <source>
        <dbReference type="ARBA" id="ARBA00023237"/>
    </source>
</evidence>
<evidence type="ECO:0000256" key="5">
    <source>
        <dbReference type="ARBA" id="ARBA00022729"/>
    </source>
</evidence>
<organism evidence="9 10">
    <name type="scientific">Nonlabens spongiae</name>
    <dbReference type="NCBI Taxonomy" id="331648"/>
    <lineage>
        <taxon>Bacteria</taxon>
        <taxon>Pseudomonadati</taxon>
        <taxon>Bacteroidota</taxon>
        <taxon>Flavobacteriia</taxon>
        <taxon>Flavobacteriales</taxon>
        <taxon>Flavobacteriaceae</taxon>
        <taxon>Nonlabens</taxon>
    </lineage>
</organism>
<evidence type="ECO:0000256" key="3">
    <source>
        <dbReference type="ARBA" id="ARBA00022452"/>
    </source>
</evidence>
<name>A0A1W6MKR9_9FLAO</name>
<evidence type="ECO:0000313" key="9">
    <source>
        <dbReference type="EMBL" id="ARN78162.1"/>
    </source>
</evidence>
<evidence type="ECO:0000256" key="6">
    <source>
        <dbReference type="ARBA" id="ARBA00023136"/>
    </source>
</evidence>
<dbReference type="InterPro" id="IPR005017">
    <property type="entry name" value="OMPP1/FadL/TodX"/>
</dbReference>
<keyword evidence="4" id="KW-0812">Transmembrane</keyword>
<dbReference type="GO" id="GO:0009279">
    <property type="term" value="C:cell outer membrane"/>
    <property type="evidence" value="ECO:0007669"/>
    <property type="project" value="UniProtKB-SubCell"/>
</dbReference>
<dbReference type="SUPFAM" id="SSF56935">
    <property type="entry name" value="Porins"/>
    <property type="match status" value="1"/>
</dbReference>
<comment type="subcellular location">
    <subcellularLocation>
        <location evidence="1">Cell outer membrane</location>
        <topology evidence="1">Multi-pass membrane protein</topology>
    </subcellularLocation>
</comment>
<evidence type="ECO:0000256" key="1">
    <source>
        <dbReference type="ARBA" id="ARBA00004571"/>
    </source>
</evidence>
<feature type="chain" id="PRO_5013252791" evidence="8">
    <location>
        <begin position="20"/>
        <end position="416"/>
    </location>
</feature>
<dbReference type="Gene3D" id="2.40.160.60">
    <property type="entry name" value="Outer membrane protein transport protein (OMPP1/FadL/TodX)"/>
    <property type="match status" value="1"/>
</dbReference>
<gene>
    <name evidence="9" type="ORF">BST97_09230</name>
</gene>
<dbReference type="RefSeq" id="WP_085766960.1">
    <property type="nucleotide sequence ID" value="NZ_CP019344.1"/>
</dbReference>
<keyword evidence="10" id="KW-1185">Reference proteome</keyword>
<sequence>MNKLQVFVVLCLVSTMAFAGGYRVSTQSNRQLAMGHTGVAVVNSADILFFNPAGLVHLESRLSVSAGGFGVFSDVSYQNEQFGTFAETDSPAGTPFYLYANYKVTDDFAVGLGVYTPYGSNVTWPTDWEGSHLVNEIELSAIFIQPTLSYQLFDSVSIGGGPILAIGGVEFNRNASRSLTDEQGNRSNVAIEDSGVTGWGWTAGLMFTPTENFKLGFNYRSLIDIESTEGTATFTNFPNSPLTPSNGVQGFEATLPLPAEATVGVSYKWDKFLFAFDYNRAFWSEYEALDIVFEDGSESINPRNYKDASAYRFGVEYNATDKLDIRAGYYFDESPVQSGYFAPETPRNDSNGYTFGLSYNVSSKFSIDASLLYLRFKQINESYDFYSDPGVPVNAPFGGTYKSQALIPGIGVTYNM</sequence>
<dbReference type="EMBL" id="CP019344">
    <property type="protein sequence ID" value="ARN78162.1"/>
    <property type="molecule type" value="Genomic_DNA"/>
</dbReference>
<protein>
    <submittedName>
        <fullName evidence="9">Transporter</fullName>
    </submittedName>
</protein>
<evidence type="ECO:0000256" key="4">
    <source>
        <dbReference type="ARBA" id="ARBA00022692"/>
    </source>
</evidence>
<dbReference type="PANTHER" id="PTHR35093:SF8">
    <property type="entry name" value="OUTER MEMBRANE PROTEIN NMB0088-RELATED"/>
    <property type="match status" value="1"/>
</dbReference>
<keyword evidence="5 8" id="KW-0732">Signal</keyword>
<reference evidence="9 10" key="1">
    <citation type="submission" date="2016-11" db="EMBL/GenBank/DDBJ databases">
        <title>Trade-off between light-utilization and light-protection in marine flavobacteria.</title>
        <authorList>
            <person name="Kumagai Y."/>
        </authorList>
    </citation>
    <scope>NUCLEOTIDE SEQUENCE [LARGE SCALE GENOMIC DNA]</scope>
    <source>
        <strain evidence="9 10">JCM 13191</strain>
    </source>
</reference>
<dbReference type="OrthoDB" id="9922at2"/>
<feature type="signal peptide" evidence="8">
    <location>
        <begin position="1"/>
        <end position="19"/>
    </location>
</feature>
<evidence type="ECO:0000313" key="10">
    <source>
        <dbReference type="Proteomes" id="UP000193431"/>
    </source>
</evidence>
<evidence type="ECO:0000256" key="8">
    <source>
        <dbReference type="SAM" id="SignalP"/>
    </source>
</evidence>
<dbReference type="STRING" id="331648.BST97_09230"/>
<dbReference type="GO" id="GO:0015483">
    <property type="term" value="F:long-chain fatty acid transporting porin activity"/>
    <property type="evidence" value="ECO:0007669"/>
    <property type="project" value="TreeGrafter"/>
</dbReference>
<dbReference type="Pfam" id="PF03349">
    <property type="entry name" value="Toluene_X"/>
    <property type="match status" value="1"/>
</dbReference>
<keyword evidence="6" id="KW-0472">Membrane</keyword>
<evidence type="ECO:0000256" key="2">
    <source>
        <dbReference type="ARBA" id="ARBA00008163"/>
    </source>
</evidence>
<dbReference type="AlphaFoldDB" id="A0A1W6MKR9"/>
<accession>A0A1W6MKR9</accession>
<keyword evidence="7" id="KW-0998">Cell outer membrane</keyword>
<keyword evidence="3" id="KW-1134">Transmembrane beta strand</keyword>
<proteinExistence type="inferred from homology"/>